<dbReference type="CDD" id="cd14360">
    <property type="entry name" value="UBA_NAC_like_bac"/>
    <property type="match status" value="1"/>
</dbReference>
<gene>
    <name evidence="3" type="ORF">SAMN02745941_01842</name>
</gene>
<protein>
    <recommendedName>
        <fullName evidence="2">DUF4342 domain-containing protein</fullName>
    </recommendedName>
</protein>
<feature type="domain" description="DUF4342" evidence="2">
    <location>
        <begin position="50"/>
        <end position="128"/>
    </location>
</feature>
<dbReference type="EMBL" id="FQXU01000005">
    <property type="protein sequence ID" value="SHI06838.1"/>
    <property type="molecule type" value="Genomic_DNA"/>
</dbReference>
<keyword evidence="1" id="KW-0472">Membrane</keyword>
<organism evidence="3 4">
    <name type="scientific">Clostridium intestinale DSM 6191</name>
    <dbReference type="NCBI Taxonomy" id="1121320"/>
    <lineage>
        <taxon>Bacteria</taxon>
        <taxon>Bacillati</taxon>
        <taxon>Bacillota</taxon>
        <taxon>Clostridia</taxon>
        <taxon>Eubacteriales</taxon>
        <taxon>Clostridiaceae</taxon>
        <taxon>Clostridium</taxon>
    </lineage>
</organism>
<evidence type="ECO:0000313" key="3">
    <source>
        <dbReference type="EMBL" id="SHI06838.1"/>
    </source>
</evidence>
<dbReference type="InterPro" id="IPR009060">
    <property type="entry name" value="UBA-like_sf"/>
</dbReference>
<dbReference type="RefSeq" id="WP_073018799.1">
    <property type="nucleotide sequence ID" value="NZ_FQXU01000005.1"/>
</dbReference>
<name>A0A1M5Y4V7_9CLOT</name>
<keyword evidence="1" id="KW-1133">Transmembrane helix</keyword>
<accession>A0A1M5Y4V7</accession>
<dbReference type="AlphaFoldDB" id="A0A1M5Y4V7"/>
<dbReference type="InterPro" id="IPR025642">
    <property type="entry name" value="DUF4342"/>
</dbReference>
<dbReference type="Gene3D" id="1.10.8.10">
    <property type="entry name" value="DNA helicase RuvA subunit, C-terminal domain"/>
    <property type="match status" value="1"/>
</dbReference>
<evidence type="ECO:0000313" key="4">
    <source>
        <dbReference type="Proteomes" id="UP000184241"/>
    </source>
</evidence>
<evidence type="ECO:0000259" key="2">
    <source>
        <dbReference type="Pfam" id="PF14242"/>
    </source>
</evidence>
<evidence type="ECO:0000256" key="1">
    <source>
        <dbReference type="SAM" id="Phobius"/>
    </source>
</evidence>
<keyword evidence="1" id="KW-0812">Transmembrane</keyword>
<dbReference type="Proteomes" id="UP000184241">
    <property type="component" value="Unassembled WGS sequence"/>
</dbReference>
<dbReference type="Pfam" id="PF14242">
    <property type="entry name" value="DUF4342"/>
    <property type="match status" value="1"/>
</dbReference>
<dbReference type="SUPFAM" id="SSF46934">
    <property type="entry name" value="UBA-like"/>
    <property type="match status" value="1"/>
</dbReference>
<feature type="transmembrane region" description="Helical" evidence="1">
    <location>
        <begin position="95"/>
        <end position="119"/>
    </location>
</feature>
<sequence length="200" mass="22526">MSEITLEKVDKVRERTNTTYAEAKYALEQCDGDVLEAIIYLENIKTSEKESQKEGKYESFEEFKAYIKEVVRKGNVTRIKIKKDDRTVVDIPVNAGVAAGVIAIMLPQLLAIGVVTAIVTKLTIEITRENGEVEVVNKYIKGAYDDIKDKASDVAESIKSKVSEVKNGAYNKSNTQKSSNEEETFYTYTVNFEEEEKETD</sequence>
<reference evidence="3 4" key="1">
    <citation type="submission" date="2016-11" db="EMBL/GenBank/DDBJ databases">
        <authorList>
            <person name="Jaros S."/>
            <person name="Januszkiewicz K."/>
            <person name="Wedrychowicz H."/>
        </authorList>
    </citation>
    <scope>NUCLEOTIDE SEQUENCE [LARGE SCALE GENOMIC DNA]</scope>
    <source>
        <strain evidence="3 4">DSM 6191</strain>
    </source>
</reference>
<proteinExistence type="predicted"/>